<dbReference type="SUPFAM" id="SSF46785">
    <property type="entry name" value="Winged helix' DNA-binding domain"/>
    <property type="match status" value="1"/>
</dbReference>
<keyword evidence="6" id="KW-0804">Transcription</keyword>
<dbReference type="GO" id="GO:0045892">
    <property type="term" value="P:negative regulation of DNA-templated transcription"/>
    <property type="evidence" value="ECO:0007669"/>
    <property type="project" value="TreeGrafter"/>
</dbReference>
<dbReference type="GO" id="GO:0000976">
    <property type="term" value="F:transcription cis-regulatory region binding"/>
    <property type="evidence" value="ECO:0007669"/>
    <property type="project" value="TreeGrafter"/>
</dbReference>
<dbReference type="KEGG" id="rxy:Rxyl_1144"/>
<dbReference type="HOGENOM" id="CLU_096072_5_1_11"/>
<gene>
    <name evidence="8" type="ordered locus">Rxyl_1144</name>
</gene>
<dbReference type="Pfam" id="PF01475">
    <property type="entry name" value="FUR"/>
    <property type="match status" value="1"/>
</dbReference>
<evidence type="ECO:0000256" key="5">
    <source>
        <dbReference type="ARBA" id="ARBA00023125"/>
    </source>
</evidence>
<evidence type="ECO:0000256" key="6">
    <source>
        <dbReference type="ARBA" id="ARBA00023163"/>
    </source>
</evidence>
<dbReference type="AlphaFoldDB" id="Q1AWW8"/>
<dbReference type="Proteomes" id="UP000006637">
    <property type="component" value="Chromosome"/>
</dbReference>
<organism evidence="8 9">
    <name type="scientific">Rubrobacter xylanophilus (strain DSM 9941 / JCM 11954 / NBRC 16129 / PRD-1)</name>
    <dbReference type="NCBI Taxonomy" id="266117"/>
    <lineage>
        <taxon>Bacteria</taxon>
        <taxon>Bacillati</taxon>
        <taxon>Actinomycetota</taxon>
        <taxon>Rubrobacteria</taxon>
        <taxon>Rubrobacterales</taxon>
        <taxon>Rubrobacteraceae</taxon>
        <taxon>Rubrobacter</taxon>
    </lineage>
</organism>
<dbReference type="STRING" id="266117.Rxyl_1144"/>
<keyword evidence="4" id="KW-0805">Transcription regulation</keyword>
<reference evidence="8 9" key="1">
    <citation type="submission" date="2006-06" db="EMBL/GenBank/DDBJ databases">
        <title>Complete sequence of Rubrobacter xylanophilus DSM 9941.</title>
        <authorList>
            <consortium name="US DOE Joint Genome Institute"/>
            <person name="Copeland A."/>
            <person name="Lucas S."/>
            <person name="Lapidus A."/>
            <person name="Barry K."/>
            <person name="Detter J.C."/>
            <person name="Glavina del Rio T."/>
            <person name="Hammon N."/>
            <person name="Israni S."/>
            <person name="Dalin E."/>
            <person name="Tice H."/>
            <person name="Pitluck S."/>
            <person name="Munk A.C."/>
            <person name="Brettin T."/>
            <person name="Bruce D."/>
            <person name="Han C."/>
            <person name="Tapia R."/>
            <person name="Gilna P."/>
            <person name="Schmutz J."/>
            <person name="Larimer F."/>
            <person name="Land M."/>
            <person name="Hauser L."/>
            <person name="Kyrpides N."/>
            <person name="Lykidis A."/>
            <person name="da Costa M.S."/>
            <person name="Rainey F.A."/>
            <person name="Empadinhas N."/>
            <person name="Jolivet E."/>
            <person name="Battista J.R."/>
            <person name="Richardson P."/>
        </authorList>
    </citation>
    <scope>NUCLEOTIDE SEQUENCE [LARGE SCALE GENOMIC DNA]</scope>
    <source>
        <strain evidence="9">DSM 9941 / NBRC 16129 / PRD-1</strain>
    </source>
</reference>
<dbReference type="InterPro" id="IPR036388">
    <property type="entry name" value="WH-like_DNA-bd_sf"/>
</dbReference>
<keyword evidence="9" id="KW-1185">Reference proteome</keyword>
<evidence type="ECO:0000256" key="2">
    <source>
        <dbReference type="ARBA" id="ARBA00022491"/>
    </source>
</evidence>
<dbReference type="PANTHER" id="PTHR33202">
    <property type="entry name" value="ZINC UPTAKE REGULATION PROTEIN"/>
    <property type="match status" value="1"/>
</dbReference>
<name>Q1AWW8_RUBXD</name>
<dbReference type="Gene3D" id="1.10.10.10">
    <property type="entry name" value="Winged helix-like DNA-binding domain superfamily/Winged helix DNA-binding domain"/>
    <property type="match status" value="1"/>
</dbReference>
<keyword evidence="3 7" id="KW-0862">Zinc</keyword>
<comment type="cofactor">
    <cofactor evidence="7">
        <name>Zn(2+)</name>
        <dbReference type="ChEBI" id="CHEBI:29105"/>
    </cofactor>
    <text evidence="7">Binds 1 zinc ion per subunit.</text>
</comment>
<evidence type="ECO:0000256" key="3">
    <source>
        <dbReference type="ARBA" id="ARBA00022833"/>
    </source>
</evidence>
<evidence type="ECO:0000256" key="4">
    <source>
        <dbReference type="ARBA" id="ARBA00023015"/>
    </source>
</evidence>
<keyword evidence="7" id="KW-0479">Metal-binding</keyword>
<keyword evidence="5" id="KW-0238">DNA-binding</keyword>
<dbReference type="InterPro" id="IPR043135">
    <property type="entry name" value="Fur_C"/>
</dbReference>
<comment type="similarity">
    <text evidence="1">Belongs to the Fur family.</text>
</comment>
<dbReference type="PhylomeDB" id="Q1AWW8"/>
<dbReference type="RefSeq" id="WP_011564128.1">
    <property type="nucleotide sequence ID" value="NC_008148.1"/>
</dbReference>
<dbReference type="Gene3D" id="3.30.1490.190">
    <property type="match status" value="1"/>
</dbReference>
<proteinExistence type="inferred from homology"/>
<dbReference type="EMBL" id="CP000386">
    <property type="protein sequence ID" value="ABG04110.1"/>
    <property type="molecule type" value="Genomic_DNA"/>
</dbReference>
<evidence type="ECO:0000256" key="1">
    <source>
        <dbReference type="ARBA" id="ARBA00007957"/>
    </source>
</evidence>
<dbReference type="InterPro" id="IPR002481">
    <property type="entry name" value="FUR"/>
</dbReference>
<dbReference type="GO" id="GO:0008270">
    <property type="term" value="F:zinc ion binding"/>
    <property type="evidence" value="ECO:0007669"/>
    <property type="project" value="TreeGrafter"/>
</dbReference>
<evidence type="ECO:0000313" key="8">
    <source>
        <dbReference type="EMBL" id="ABG04110.1"/>
    </source>
</evidence>
<feature type="binding site" evidence="7">
    <location>
        <position position="122"/>
    </location>
    <ligand>
        <name>Zn(2+)</name>
        <dbReference type="ChEBI" id="CHEBI:29105"/>
    </ligand>
</feature>
<feature type="binding site" evidence="7">
    <location>
        <position position="125"/>
    </location>
    <ligand>
        <name>Zn(2+)</name>
        <dbReference type="ChEBI" id="CHEBI:29105"/>
    </ligand>
</feature>
<sequence length="137" mass="14752">MSFRRRTRQREAILAALRDAPGPLSAARIREAAEREAPGLGRATVYRALRTLREEGLVSVVELPGEEPLYESSGRGEHHHFRCRGCGSILDLPGALLRVPAGTLLPGGHRVEECSLLLSGSCGECLSREGRTRGPGG</sequence>
<evidence type="ECO:0000256" key="7">
    <source>
        <dbReference type="PIRSR" id="PIRSR602481-1"/>
    </source>
</evidence>
<accession>Q1AWW8</accession>
<dbReference type="CDD" id="cd07153">
    <property type="entry name" value="Fur_like"/>
    <property type="match status" value="1"/>
</dbReference>
<dbReference type="InterPro" id="IPR036390">
    <property type="entry name" value="WH_DNA-bd_sf"/>
</dbReference>
<evidence type="ECO:0000313" key="9">
    <source>
        <dbReference type="Proteomes" id="UP000006637"/>
    </source>
</evidence>
<feature type="binding site" evidence="7">
    <location>
        <position position="86"/>
    </location>
    <ligand>
        <name>Zn(2+)</name>
        <dbReference type="ChEBI" id="CHEBI:29105"/>
    </ligand>
</feature>
<feature type="binding site" evidence="7">
    <location>
        <position position="83"/>
    </location>
    <ligand>
        <name>Zn(2+)</name>
        <dbReference type="ChEBI" id="CHEBI:29105"/>
    </ligand>
</feature>
<dbReference type="GO" id="GO:1900376">
    <property type="term" value="P:regulation of secondary metabolite biosynthetic process"/>
    <property type="evidence" value="ECO:0007669"/>
    <property type="project" value="TreeGrafter"/>
</dbReference>
<dbReference type="GO" id="GO:0003700">
    <property type="term" value="F:DNA-binding transcription factor activity"/>
    <property type="evidence" value="ECO:0007669"/>
    <property type="project" value="InterPro"/>
</dbReference>
<protein>
    <submittedName>
        <fullName evidence="8">Ferric uptake regulator, Fur family</fullName>
    </submittedName>
</protein>
<dbReference type="eggNOG" id="COG0735">
    <property type="taxonomic scope" value="Bacteria"/>
</dbReference>
<keyword evidence="2" id="KW-0678">Repressor</keyword>
<dbReference type="PANTHER" id="PTHR33202:SF22">
    <property type="entry name" value="HYDROGEN PEROXIDE SENSITIVE REPRESSOR"/>
    <property type="match status" value="1"/>
</dbReference>